<feature type="domain" description="MACPF" evidence="1">
    <location>
        <begin position="4"/>
        <end position="339"/>
    </location>
</feature>
<dbReference type="InterPro" id="IPR044663">
    <property type="entry name" value="CAD1/NSL1-like"/>
</dbReference>
<gene>
    <name evidence="2" type="ORF">ILEXP_LOCUS51071</name>
</gene>
<sequence length="383" mass="42908">MFEAVMEDYQRKPIELRAIDSLGLGFDFASDFRLKFAKKCLNGERLVVLDEKNKRDIVIPGGGGGVIEGVSEDIRVDKGDRIRFKSDVLEFSQMSELVNQKSSVQGKIPSGYINALFDLTGAWLNDAADAKYLAFDGYFISLCYLHLTASPLVLKDEVKKAVPSHWDPALLSRFIQTYGTHIIVGMAIGGQDLLCVKQRPSSAIPPAELKGYLEDLGDCLFSDGNSRSLLERKTRDGKPMVPEVFNRMLQSHPMQFTSITETSSKDGVTIMWTKRGGDVFSQSHSKWLQTVASNPEGILFKFVPITSLLTGVPGNGYLSHAINLYLRYKPAQDDLQCFLEFQVPRQWAPFFCELPLRHQRRKASCPSLQFSFMGPKIYVNSTL</sequence>
<feature type="non-terminal residue" evidence="2">
    <location>
        <position position="383"/>
    </location>
</feature>
<evidence type="ECO:0000313" key="2">
    <source>
        <dbReference type="EMBL" id="CAK9181035.1"/>
    </source>
</evidence>
<dbReference type="Pfam" id="PF01823">
    <property type="entry name" value="MACPF"/>
    <property type="match status" value="1"/>
</dbReference>
<dbReference type="AlphaFoldDB" id="A0ABC8UJ45"/>
<name>A0ABC8UJ45_9AQUA</name>
<proteinExistence type="predicted"/>
<protein>
    <recommendedName>
        <fullName evidence="1">MACPF domain-containing protein</fullName>
    </recommendedName>
</protein>
<evidence type="ECO:0000313" key="3">
    <source>
        <dbReference type="Proteomes" id="UP001642360"/>
    </source>
</evidence>
<organism evidence="2 3">
    <name type="scientific">Ilex paraguariensis</name>
    <name type="common">yerba mate</name>
    <dbReference type="NCBI Taxonomy" id="185542"/>
    <lineage>
        <taxon>Eukaryota</taxon>
        <taxon>Viridiplantae</taxon>
        <taxon>Streptophyta</taxon>
        <taxon>Embryophyta</taxon>
        <taxon>Tracheophyta</taxon>
        <taxon>Spermatophyta</taxon>
        <taxon>Magnoliopsida</taxon>
        <taxon>eudicotyledons</taxon>
        <taxon>Gunneridae</taxon>
        <taxon>Pentapetalae</taxon>
        <taxon>asterids</taxon>
        <taxon>campanulids</taxon>
        <taxon>Aquifoliales</taxon>
        <taxon>Aquifoliaceae</taxon>
        <taxon>Ilex</taxon>
    </lineage>
</organism>
<dbReference type="PROSITE" id="PS51412">
    <property type="entry name" value="MACPF_2"/>
    <property type="match status" value="1"/>
</dbReference>
<dbReference type="InterPro" id="IPR020864">
    <property type="entry name" value="MACPF"/>
</dbReference>
<dbReference type="PANTHER" id="PTHR33199">
    <property type="entry name" value="MACPF DOMAIN-CONTAINING PROTEIN CAD1"/>
    <property type="match status" value="1"/>
</dbReference>
<dbReference type="Proteomes" id="UP001642360">
    <property type="component" value="Unassembled WGS sequence"/>
</dbReference>
<evidence type="ECO:0000259" key="1">
    <source>
        <dbReference type="PROSITE" id="PS51412"/>
    </source>
</evidence>
<dbReference type="EMBL" id="CAUOFW020007918">
    <property type="protein sequence ID" value="CAK9181035.1"/>
    <property type="molecule type" value="Genomic_DNA"/>
</dbReference>
<dbReference type="PANTHER" id="PTHR33199:SF2">
    <property type="entry name" value="OS02G0475300 PROTEIN"/>
    <property type="match status" value="1"/>
</dbReference>
<accession>A0ABC8UJ45</accession>
<keyword evidence="3" id="KW-1185">Reference proteome</keyword>
<comment type="caution">
    <text evidence="2">The sequence shown here is derived from an EMBL/GenBank/DDBJ whole genome shotgun (WGS) entry which is preliminary data.</text>
</comment>
<reference evidence="2 3" key="1">
    <citation type="submission" date="2024-02" db="EMBL/GenBank/DDBJ databases">
        <authorList>
            <person name="Vignale AGUSTIN F."/>
            <person name="Sosa J E."/>
            <person name="Modenutti C."/>
        </authorList>
    </citation>
    <scope>NUCLEOTIDE SEQUENCE [LARGE SCALE GENOMIC DNA]</scope>
</reference>
<dbReference type="SMART" id="SM00457">
    <property type="entry name" value="MACPF"/>
    <property type="match status" value="1"/>
</dbReference>